<dbReference type="Proteomes" id="UP001157418">
    <property type="component" value="Unassembled WGS sequence"/>
</dbReference>
<comment type="caution">
    <text evidence="1">The sequence shown here is derived from an EMBL/GenBank/DDBJ whole genome shotgun (WGS) entry which is preliminary data.</text>
</comment>
<sequence>MYAYKTTKNQTTHTYIHSSKRTQSIDKQLVMSEVNDASIKFFGSTIQSSYILSQTDEQQRRSYKGIKAFRSEGDEIALGKKALVNLRANPAAMSRSVNFHETS</sequence>
<evidence type="ECO:0000313" key="2">
    <source>
        <dbReference type="Proteomes" id="UP001157418"/>
    </source>
</evidence>
<protein>
    <submittedName>
        <fullName evidence="1">Uncharacterized protein</fullName>
    </submittedName>
</protein>
<evidence type="ECO:0000313" key="1">
    <source>
        <dbReference type="EMBL" id="CAH1417103.1"/>
    </source>
</evidence>
<dbReference type="AlphaFoldDB" id="A0AAU9M8E1"/>
<keyword evidence="2" id="KW-1185">Reference proteome</keyword>
<gene>
    <name evidence="1" type="ORF">LVIROSA_LOCUS4816</name>
</gene>
<proteinExistence type="predicted"/>
<dbReference type="EMBL" id="CAKMRJ010000002">
    <property type="protein sequence ID" value="CAH1417103.1"/>
    <property type="molecule type" value="Genomic_DNA"/>
</dbReference>
<name>A0AAU9M8E1_9ASTR</name>
<organism evidence="1 2">
    <name type="scientific">Lactuca virosa</name>
    <dbReference type="NCBI Taxonomy" id="75947"/>
    <lineage>
        <taxon>Eukaryota</taxon>
        <taxon>Viridiplantae</taxon>
        <taxon>Streptophyta</taxon>
        <taxon>Embryophyta</taxon>
        <taxon>Tracheophyta</taxon>
        <taxon>Spermatophyta</taxon>
        <taxon>Magnoliopsida</taxon>
        <taxon>eudicotyledons</taxon>
        <taxon>Gunneridae</taxon>
        <taxon>Pentapetalae</taxon>
        <taxon>asterids</taxon>
        <taxon>campanulids</taxon>
        <taxon>Asterales</taxon>
        <taxon>Asteraceae</taxon>
        <taxon>Cichorioideae</taxon>
        <taxon>Cichorieae</taxon>
        <taxon>Lactucinae</taxon>
        <taxon>Lactuca</taxon>
    </lineage>
</organism>
<accession>A0AAU9M8E1</accession>
<reference evidence="1 2" key="1">
    <citation type="submission" date="2022-01" db="EMBL/GenBank/DDBJ databases">
        <authorList>
            <person name="Xiong W."/>
            <person name="Schranz E."/>
        </authorList>
    </citation>
    <scope>NUCLEOTIDE SEQUENCE [LARGE SCALE GENOMIC DNA]</scope>
</reference>